<protein>
    <recommendedName>
        <fullName evidence="5">DUF3558 domain-containing protein</fullName>
    </recommendedName>
</protein>
<evidence type="ECO:0000256" key="1">
    <source>
        <dbReference type="SAM" id="MobiDB-lite"/>
    </source>
</evidence>
<evidence type="ECO:0000313" key="3">
    <source>
        <dbReference type="EMBL" id="MBB6173419.1"/>
    </source>
</evidence>
<evidence type="ECO:0000313" key="4">
    <source>
        <dbReference type="Proteomes" id="UP000546642"/>
    </source>
</evidence>
<feature type="region of interest" description="Disordered" evidence="1">
    <location>
        <begin position="97"/>
        <end position="120"/>
    </location>
</feature>
<dbReference type="Proteomes" id="UP000546642">
    <property type="component" value="Unassembled WGS sequence"/>
</dbReference>
<evidence type="ECO:0000256" key="2">
    <source>
        <dbReference type="SAM" id="Phobius"/>
    </source>
</evidence>
<evidence type="ECO:0008006" key="5">
    <source>
        <dbReference type="Google" id="ProtNLM"/>
    </source>
</evidence>
<reference evidence="3 4" key="1">
    <citation type="submission" date="2020-08" db="EMBL/GenBank/DDBJ databases">
        <title>Sequencing the genomes of 1000 actinobacteria strains.</title>
        <authorList>
            <person name="Klenk H.-P."/>
        </authorList>
    </citation>
    <scope>NUCLEOTIDE SEQUENCE [LARGE SCALE GENOMIC DNA]</scope>
    <source>
        <strain evidence="3 4">DSM 46659</strain>
    </source>
</reference>
<feature type="transmembrane region" description="Helical" evidence="2">
    <location>
        <begin position="20"/>
        <end position="43"/>
    </location>
</feature>
<proteinExistence type="predicted"/>
<dbReference type="EMBL" id="JACHDS010000001">
    <property type="protein sequence ID" value="MBB6173419.1"/>
    <property type="molecule type" value="Genomic_DNA"/>
</dbReference>
<keyword evidence="4" id="KW-1185">Reference proteome</keyword>
<dbReference type="AlphaFoldDB" id="A0A7X0D7W1"/>
<comment type="caution">
    <text evidence="3">The sequence shown here is derived from an EMBL/GenBank/DDBJ whole genome shotgun (WGS) entry which is preliminary data.</text>
</comment>
<keyword evidence="2" id="KW-0812">Transmembrane</keyword>
<keyword evidence="2" id="KW-0472">Membrane</keyword>
<dbReference type="RefSeq" id="WP_184076788.1">
    <property type="nucleotide sequence ID" value="NZ_JACHDS010000001.1"/>
</dbReference>
<gene>
    <name evidence="3" type="ORF">HNR23_003479</name>
</gene>
<name>A0A7X0D7W1_9ACTN</name>
<accession>A0A7X0D7W1</accession>
<sequence length="261" mass="28698">MPERDEAPRKKKVGLHGWRAFLVVFASGTLAAFLVVGIIVGILQAFVSSVSSAVGGEATPEVPRDQQTGRPQAALEPGKLDICTRTLPRTRGVNINRVDPAENYNDPALQGRDSEETERTVRDECDWTLTPDYSSAQPWDFHFSYEAIIDAAPGEDRDEVASGIFDDRKKELESFFSPVKSDGGGPLTDADRSQVLYGDSSGSEQETTYVVLAQTRSAVYEIRLVGEPGLDNEPVPEQAYRHEVEKLVSRLSIEFGLLIPE</sequence>
<organism evidence="3 4">
    <name type="scientific">Nocardiopsis mwathae</name>
    <dbReference type="NCBI Taxonomy" id="1472723"/>
    <lineage>
        <taxon>Bacteria</taxon>
        <taxon>Bacillati</taxon>
        <taxon>Actinomycetota</taxon>
        <taxon>Actinomycetes</taxon>
        <taxon>Streptosporangiales</taxon>
        <taxon>Nocardiopsidaceae</taxon>
        <taxon>Nocardiopsis</taxon>
    </lineage>
</organism>
<keyword evidence="2" id="KW-1133">Transmembrane helix</keyword>